<evidence type="ECO:0008006" key="3">
    <source>
        <dbReference type="Google" id="ProtNLM"/>
    </source>
</evidence>
<gene>
    <name evidence="1" type="ORF">FDP41_004851</name>
</gene>
<dbReference type="GeneID" id="68112069"/>
<accession>A0A6A5BML4</accession>
<dbReference type="PANTHER" id="PTHR24104:SF25">
    <property type="entry name" value="PROTEIN LIN-41"/>
    <property type="match status" value="1"/>
</dbReference>
<dbReference type="VEuPathDB" id="AmoebaDB:NfTy_085770"/>
<reference evidence="1 2" key="1">
    <citation type="journal article" date="2019" name="Sci. Rep.">
        <title>Nanopore sequencing improves the draft genome of the human pathogenic amoeba Naegleria fowleri.</title>
        <authorList>
            <person name="Liechti N."/>
            <person name="Schurch N."/>
            <person name="Bruggmann R."/>
            <person name="Wittwer M."/>
        </authorList>
    </citation>
    <scope>NUCLEOTIDE SEQUENCE [LARGE SCALE GENOMIC DNA]</scope>
    <source>
        <strain evidence="1 2">ATCC 30894</strain>
    </source>
</reference>
<dbReference type="Proteomes" id="UP000444721">
    <property type="component" value="Unassembled WGS sequence"/>
</dbReference>
<comment type="caution">
    <text evidence="1">The sequence shown here is derived from an EMBL/GenBank/DDBJ whole genome shotgun (WGS) entry which is preliminary data.</text>
</comment>
<dbReference type="Gene3D" id="2.120.10.30">
    <property type="entry name" value="TolB, C-terminal domain"/>
    <property type="match status" value="1"/>
</dbReference>
<dbReference type="EMBL" id="VFQX01000041">
    <property type="protein sequence ID" value="KAF0976176.1"/>
    <property type="molecule type" value="Genomic_DNA"/>
</dbReference>
<dbReference type="PANTHER" id="PTHR24104">
    <property type="entry name" value="E3 UBIQUITIN-PROTEIN LIGASE NHLRC1-RELATED"/>
    <property type="match status" value="1"/>
</dbReference>
<proteinExistence type="predicted"/>
<dbReference type="OrthoDB" id="10350734at2759"/>
<keyword evidence="2" id="KW-1185">Reference proteome</keyword>
<dbReference type="OMA" id="EYRSANI"/>
<dbReference type="InterPro" id="IPR011042">
    <property type="entry name" value="6-blade_b-propeller_TolB-like"/>
</dbReference>
<protein>
    <recommendedName>
        <fullName evidence="3">B box-type domain-containing protein</fullName>
    </recommendedName>
</protein>
<organism evidence="1 2">
    <name type="scientific">Naegleria fowleri</name>
    <name type="common">Brain eating amoeba</name>
    <dbReference type="NCBI Taxonomy" id="5763"/>
    <lineage>
        <taxon>Eukaryota</taxon>
        <taxon>Discoba</taxon>
        <taxon>Heterolobosea</taxon>
        <taxon>Tetramitia</taxon>
        <taxon>Eutetramitia</taxon>
        <taxon>Vahlkampfiidae</taxon>
        <taxon>Naegleria</taxon>
    </lineage>
</organism>
<name>A0A6A5BML4_NAEFO</name>
<dbReference type="VEuPathDB" id="AmoebaDB:NF0119240"/>
<dbReference type="InterPro" id="IPR050952">
    <property type="entry name" value="TRIM-NHL_E3_ligases"/>
</dbReference>
<dbReference type="AlphaFoldDB" id="A0A6A5BML4"/>
<evidence type="ECO:0000313" key="1">
    <source>
        <dbReference type="EMBL" id="KAF0976176.1"/>
    </source>
</evidence>
<sequence length="405" mass="45393">MINSSPLCDKCKVDDETTEATHHCPTCQLNYCALHLQFHNQATKTKDHSSQVKSLNSKLCDFCRREWKEEIQAHYECSECQVTMCDIHKTLHNSLKSRSIHSNLVKMIGSNQMPFSNQFKLSEMLGDHEDVIFNFRNPSAIEVDTKNSNIYVIDTKANDIVVVYVFDLQSKKLKNTFELNEGHRYYITTLAVDPNDNALLYIYDGSVVKISNDGSTTFWKVFIDGNASNLCVHPSDSTVYVLSQYGKHVVTVLSGEDGSVLREIGESTSGDSILSYPHALAFDHEGNLVVACGLHEGTFMTINLKGKILKKITRGMNEDGLVDKMVVEPVTGIIMFISRKAVHTIKTNGTQKKEWNQCGKSGEKEWTGFDARLCLALNPLDGELLVSCNPCDYSYANQAGVFIYK</sequence>
<dbReference type="GO" id="GO:0008270">
    <property type="term" value="F:zinc ion binding"/>
    <property type="evidence" value="ECO:0007669"/>
    <property type="project" value="UniProtKB-KW"/>
</dbReference>
<evidence type="ECO:0000313" key="2">
    <source>
        <dbReference type="Proteomes" id="UP000444721"/>
    </source>
</evidence>
<dbReference type="VEuPathDB" id="AmoebaDB:NF0119250"/>
<dbReference type="RefSeq" id="XP_044560889.1">
    <property type="nucleotide sequence ID" value="XM_044708311.1"/>
</dbReference>
<dbReference type="SUPFAM" id="SSF75011">
    <property type="entry name" value="3-carboxy-cis,cis-mucoante lactonizing enzyme"/>
    <property type="match status" value="1"/>
</dbReference>
<dbReference type="VEuPathDB" id="AmoebaDB:FDP41_004851"/>